<dbReference type="AlphaFoldDB" id="A0A921IU00"/>
<evidence type="ECO:0000313" key="1">
    <source>
        <dbReference type="EMBL" id="HJG37551.1"/>
    </source>
</evidence>
<dbReference type="EMBL" id="DYUZ01000029">
    <property type="protein sequence ID" value="HJG37551.1"/>
    <property type="molecule type" value="Genomic_DNA"/>
</dbReference>
<reference evidence="1" key="2">
    <citation type="submission" date="2021-09" db="EMBL/GenBank/DDBJ databases">
        <authorList>
            <person name="Gilroy R."/>
        </authorList>
    </citation>
    <scope>NUCLEOTIDE SEQUENCE</scope>
    <source>
        <strain evidence="1">ChiHjej13B12-9602</strain>
    </source>
</reference>
<reference evidence="1" key="1">
    <citation type="journal article" date="2021" name="PeerJ">
        <title>Extensive microbial diversity within the chicken gut microbiome revealed by metagenomics and culture.</title>
        <authorList>
            <person name="Gilroy R."/>
            <person name="Ravi A."/>
            <person name="Getino M."/>
            <person name="Pursley I."/>
            <person name="Horton D.L."/>
            <person name="Alikhan N.F."/>
            <person name="Baker D."/>
            <person name="Gharbi K."/>
            <person name="Hall N."/>
            <person name="Watson M."/>
            <person name="Adriaenssens E.M."/>
            <person name="Foster-Nyarko E."/>
            <person name="Jarju S."/>
            <person name="Secka A."/>
            <person name="Antonio M."/>
            <person name="Oren A."/>
            <person name="Chaudhuri R.R."/>
            <person name="La Ragione R."/>
            <person name="Hildebrand F."/>
            <person name="Pallen M.J."/>
        </authorList>
    </citation>
    <scope>NUCLEOTIDE SEQUENCE</scope>
    <source>
        <strain evidence="1">ChiHjej13B12-9602</strain>
    </source>
</reference>
<organism evidence="1 2">
    <name type="scientific">Enorma phocaeensis</name>
    <dbReference type="NCBI Taxonomy" id="1871019"/>
    <lineage>
        <taxon>Bacteria</taxon>
        <taxon>Bacillati</taxon>
        <taxon>Actinomycetota</taxon>
        <taxon>Coriobacteriia</taxon>
        <taxon>Coriobacteriales</taxon>
        <taxon>Coriobacteriaceae</taxon>
        <taxon>Enorma</taxon>
    </lineage>
</organism>
<comment type="caution">
    <text evidence="1">The sequence shown here is derived from an EMBL/GenBank/DDBJ whole genome shotgun (WGS) entry which is preliminary data.</text>
</comment>
<sequence>MALPRRMGGRGIPGVTLNRAIALTPEAARVAKRSHLEGDAYLETIDENVEYDSDAHHLSREAHERDERKANALRMMGVSLTTITAEQLNSWSAIDAILDGLSRKGGFHKRLETPDIKQAQQHLWRELLSGRARI</sequence>
<dbReference type="Proteomes" id="UP000753256">
    <property type="component" value="Unassembled WGS sequence"/>
</dbReference>
<gene>
    <name evidence="1" type="ORF">K8V70_06795</name>
</gene>
<evidence type="ECO:0008006" key="3">
    <source>
        <dbReference type="Google" id="ProtNLM"/>
    </source>
</evidence>
<evidence type="ECO:0000313" key="2">
    <source>
        <dbReference type="Proteomes" id="UP000753256"/>
    </source>
</evidence>
<name>A0A921IU00_9ACTN</name>
<accession>A0A921IU00</accession>
<protein>
    <recommendedName>
        <fullName evidence="3">DUF559 domain-containing protein</fullName>
    </recommendedName>
</protein>
<dbReference type="RefSeq" id="WP_273190419.1">
    <property type="nucleotide sequence ID" value="NZ_DYUZ01000029.1"/>
</dbReference>
<proteinExistence type="predicted"/>
<dbReference type="Gene3D" id="3.40.960.10">
    <property type="entry name" value="VSR Endonuclease"/>
    <property type="match status" value="1"/>
</dbReference>